<sequence length="82" mass="8540">MLLAAPGGFGGFGPMQSLLMTDMMGPAALRTGAGNTTITSGHEENPAAAVIPGRGRKRPAAQDKANVSGQQLRSLLQRHRRS</sequence>
<evidence type="ECO:0000256" key="1">
    <source>
        <dbReference type="SAM" id="MobiDB-lite"/>
    </source>
</evidence>
<reference evidence="2 3" key="1">
    <citation type="submission" date="2023-05" db="EMBL/GenBank/DDBJ databases">
        <title>A 100% complete, gapless, phased diploid assembly of the Scenedesmus obliquus UTEX 3031 genome.</title>
        <authorList>
            <person name="Biondi T.C."/>
            <person name="Hanschen E.R."/>
            <person name="Kwon T."/>
            <person name="Eng W."/>
            <person name="Kruse C.P.S."/>
            <person name="Koehler S.I."/>
            <person name="Kunde Y."/>
            <person name="Gleasner C.D."/>
            <person name="You Mak K.T."/>
            <person name="Polle J."/>
            <person name="Hovde B.T."/>
            <person name="Starkenburg S.R."/>
        </authorList>
    </citation>
    <scope>NUCLEOTIDE SEQUENCE [LARGE SCALE GENOMIC DNA]</scope>
    <source>
        <strain evidence="2 3">DOE0152z</strain>
    </source>
</reference>
<dbReference type="Proteomes" id="UP001244341">
    <property type="component" value="Chromosome 7b"/>
</dbReference>
<protein>
    <submittedName>
        <fullName evidence="2">Uncharacterized protein</fullName>
    </submittedName>
</protein>
<evidence type="ECO:0000313" key="2">
    <source>
        <dbReference type="EMBL" id="WIA16021.1"/>
    </source>
</evidence>
<feature type="region of interest" description="Disordered" evidence="1">
    <location>
        <begin position="28"/>
        <end position="82"/>
    </location>
</feature>
<dbReference type="EMBL" id="CP126214">
    <property type="protein sequence ID" value="WIA16021.1"/>
    <property type="molecule type" value="Genomic_DNA"/>
</dbReference>
<evidence type="ECO:0000313" key="3">
    <source>
        <dbReference type="Proteomes" id="UP001244341"/>
    </source>
</evidence>
<gene>
    <name evidence="2" type="ORF">OEZ85_012753</name>
</gene>
<organism evidence="2 3">
    <name type="scientific">Tetradesmus obliquus</name>
    <name type="common">Green alga</name>
    <name type="synonym">Acutodesmus obliquus</name>
    <dbReference type="NCBI Taxonomy" id="3088"/>
    <lineage>
        <taxon>Eukaryota</taxon>
        <taxon>Viridiplantae</taxon>
        <taxon>Chlorophyta</taxon>
        <taxon>core chlorophytes</taxon>
        <taxon>Chlorophyceae</taxon>
        <taxon>CS clade</taxon>
        <taxon>Sphaeropleales</taxon>
        <taxon>Scenedesmaceae</taxon>
        <taxon>Tetradesmus</taxon>
    </lineage>
</organism>
<accession>A0ABY8U7P0</accession>
<proteinExistence type="predicted"/>
<keyword evidence="3" id="KW-1185">Reference proteome</keyword>
<name>A0ABY8U7P0_TETOB</name>